<dbReference type="Pfam" id="PF12200">
    <property type="entry name" value="DUF3597"/>
    <property type="match status" value="1"/>
</dbReference>
<evidence type="ECO:0000259" key="2">
    <source>
        <dbReference type="Pfam" id="PF12200"/>
    </source>
</evidence>
<feature type="region of interest" description="Disordered" evidence="1">
    <location>
        <begin position="15"/>
        <end position="74"/>
    </location>
</feature>
<gene>
    <name evidence="3" type="ORF">CR162_00095</name>
</gene>
<evidence type="ECO:0000313" key="3">
    <source>
        <dbReference type="EMBL" id="PHK96815.1"/>
    </source>
</evidence>
<dbReference type="InterPro" id="IPR022016">
    <property type="entry name" value="DUF3597"/>
</dbReference>
<dbReference type="OrthoDB" id="9812045at2"/>
<dbReference type="Proteomes" id="UP000223527">
    <property type="component" value="Unassembled WGS sequence"/>
</dbReference>
<dbReference type="AlphaFoldDB" id="A0A2C7AH53"/>
<accession>A0A2C7AH53</accession>
<feature type="compositionally biased region" description="Low complexity" evidence="1">
    <location>
        <begin position="58"/>
        <end position="74"/>
    </location>
</feature>
<comment type="caution">
    <text evidence="3">The sequence shown here is derived from an EMBL/GenBank/DDBJ whole genome shotgun (WGS) entry which is preliminary data.</text>
</comment>
<dbReference type="EMBL" id="PDNU01000001">
    <property type="protein sequence ID" value="PHK96815.1"/>
    <property type="molecule type" value="Genomic_DNA"/>
</dbReference>
<proteinExistence type="predicted"/>
<feature type="compositionally biased region" description="Pro residues" evidence="1">
    <location>
        <begin position="48"/>
        <end position="57"/>
    </location>
</feature>
<dbReference type="RefSeq" id="WP_099093504.1">
    <property type="nucleotide sequence ID" value="NZ_PDNU01000001.1"/>
</dbReference>
<evidence type="ECO:0000313" key="4">
    <source>
        <dbReference type="Proteomes" id="UP000223527"/>
    </source>
</evidence>
<reference evidence="3 4" key="1">
    <citation type="submission" date="2017-10" db="EMBL/GenBank/DDBJ databases">
        <authorList>
            <person name="Banno H."/>
            <person name="Chua N.-H."/>
        </authorList>
    </citation>
    <scope>NUCLEOTIDE SEQUENCE [LARGE SCALE GENOMIC DNA]</scope>
    <source>
        <strain evidence="3 4">YW11</strain>
    </source>
</reference>
<dbReference type="SUPFAM" id="SSF158634">
    <property type="entry name" value="RPA2825-like"/>
    <property type="match status" value="1"/>
</dbReference>
<name>A0A2C7AH53_9PROT</name>
<evidence type="ECO:0000256" key="1">
    <source>
        <dbReference type="SAM" id="MobiDB-lite"/>
    </source>
</evidence>
<protein>
    <recommendedName>
        <fullName evidence="2">DUF3597 domain-containing protein</fullName>
    </recommendedName>
</protein>
<keyword evidence="4" id="KW-1185">Reference proteome</keyword>
<feature type="domain" description="DUF3597" evidence="2">
    <location>
        <begin position="42"/>
        <end position="158"/>
    </location>
</feature>
<organism evidence="3 4">
    <name type="scientific">Teichococcus rhizosphaerae</name>
    <dbReference type="NCBI Taxonomy" id="1335062"/>
    <lineage>
        <taxon>Bacteria</taxon>
        <taxon>Pseudomonadati</taxon>
        <taxon>Pseudomonadota</taxon>
        <taxon>Alphaproteobacteria</taxon>
        <taxon>Acetobacterales</taxon>
        <taxon>Roseomonadaceae</taxon>
        <taxon>Roseomonas</taxon>
    </lineage>
</organism>
<sequence>MSIFGSILSKIMGRKAEASQPGATAPVADEQVKPTASEIPAGSAAAPNPAPTTPPAPGGAMASGAAAATSDAAPISAEPVDVEAVLSEMASKNGQSLNWRQSIVDLMKLLELDSSLQNRKELAKELGYSGNMDDSASMNIWLHKQVMRKLAENGGKVPADLKD</sequence>